<dbReference type="Proteomes" id="UP000000591">
    <property type="component" value="Chromosome VI"/>
</dbReference>
<proteinExistence type="predicted"/>
<dbReference type="GO" id="GO:0006338">
    <property type="term" value="P:chromatin remodeling"/>
    <property type="evidence" value="ECO:0000318"/>
    <property type="project" value="GO_Central"/>
</dbReference>
<evidence type="ECO:0000259" key="6">
    <source>
        <dbReference type="SMART" id="SM00993"/>
    </source>
</evidence>
<evidence type="ECO:0000256" key="4">
    <source>
        <dbReference type="ARBA" id="ARBA00023242"/>
    </source>
</evidence>
<dbReference type="HOGENOM" id="CLU_071116_2_1_1"/>
<dbReference type="InterPro" id="IPR029525">
    <property type="entry name" value="INO80C/Ies6"/>
</dbReference>
<dbReference type="eggNOG" id="KOG4137">
    <property type="taxonomic scope" value="Eukaryota"/>
</dbReference>
<protein>
    <submittedName>
        <fullName evidence="7">AFR365Cp</fullName>
    </submittedName>
</protein>
<feature type="region of interest" description="Disordered" evidence="5">
    <location>
        <begin position="1"/>
        <end position="55"/>
    </location>
</feature>
<keyword evidence="2" id="KW-0805">Transcription regulation</keyword>
<reference evidence="8" key="2">
    <citation type="journal article" date="2013" name="G3 (Bethesda)">
        <title>Genomes of Ashbya fungi isolated from insects reveal four mating-type loci, numerous translocations, lack of transposons, and distinct gene duplications.</title>
        <authorList>
            <person name="Dietrich F.S."/>
            <person name="Voegeli S."/>
            <person name="Kuo S."/>
            <person name="Philippsen P."/>
        </authorList>
    </citation>
    <scope>GENOME REANNOTATION</scope>
    <source>
        <strain evidence="8">ATCC 10895 / CBS 109.51 / FGSC 9923 / NRRL Y-1056</strain>
    </source>
</reference>
<evidence type="ECO:0000256" key="3">
    <source>
        <dbReference type="ARBA" id="ARBA00023163"/>
    </source>
</evidence>
<keyword evidence="4" id="KW-0539">Nucleus</keyword>
<evidence type="ECO:0000313" key="7">
    <source>
        <dbReference type="EMBL" id="AAS53736.1"/>
    </source>
</evidence>
<dbReference type="InParanoid" id="Q753E9"/>
<evidence type="ECO:0000313" key="8">
    <source>
        <dbReference type="Proteomes" id="UP000000591"/>
    </source>
</evidence>
<dbReference type="OMA" id="VIKPMAP"/>
<dbReference type="OrthoDB" id="49520at2759"/>
<keyword evidence="8" id="KW-1185">Reference proteome</keyword>
<feature type="domain" description="Vps72/YL1 C-terminal" evidence="6">
    <location>
        <begin position="98"/>
        <end position="127"/>
    </location>
</feature>
<dbReference type="PANTHER" id="PTHR31200">
    <property type="entry name" value="INO80 COMPLEX SUBUNIT C"/>
    <property type="match status" value="1"/>
</dbReference>
<dbReference type="KEGG" id="ago:AGOS_AFR365C"/>
<evidence type="ECO:0000256" key="2">
    <source>
        <dbReference type="ARBA" id="ARBA00023015"/>
    </source>
</evidence>
<evidence type="ECO:0000256" key="1">
    <source>
        <dbReference type="ARBA" id="ARBA00004123"/>
    </source>
</evidence>
<dbReference type="FunCoup" id="Q753E9">
    <property type="interactions" value="89"/>
</dbReference>
<keyword evidence="3" id="KW-0804">Transcription</keyword>
<dbReference type="RefSeq" id="NP_985912.1">
    <property type="nucleotide sequence ID" value="NM_211267.1"/>
</dbReference>
<dbReference type="InterPro" id="IPR013272">
    <property type="entry name" value="Vps72/YL1_C"/>
</dbReference>
<dbReference type="EMBL" id="AE016819">
    <property type="protein sequence ID" value="AAS53736.1"/>
    <property type="molecule type" value="Genomic_DNA"/>
</dbReference>
<sequence length="150" mass="17308">MGVHLGRDFEIDRSTSDRGPQMENLRAIAARNDTSRSDFKSPTWKKPTRRHKPTRQLLTDEWKRLTTEAQSEAGRDAGRTKLTYFNIQAPPSQYPVKRYCDITGLKARYKSPSNGLRFYNSEVYSLVIKPMTPGIDQEYLKLRGDNIVLK</sequence>
<dbReference type="GeneID" id="4622182"/>
<feature type="compositionally biased region" description="Basic and acidic residues" evidence="5">
    <location>
        <begin position="1"/>
        <end position="16"/>
    </location>
</feature>
<accession>Q753E9</accession>
<dbReference type="PANTHER" id="PTHR31200:SF1">
    <property type="entry name" value="INO80 COMPLEX SUBUNIT C"/>
    <property type="match status" value="1"/>
</dbReference>
<dbReference type="GO" id="GO:0031011">
    <property type="term" value="C:Ino80 complex"/>
    <property type="evidence" value="ECO:0000318"/>
    <property type="project" value="GO_Central"/>
</dbReference>
<evidence type="ECO:0000256" key="5">
    <source>
        <dbReference type="SAM" id="MobiDB-lite"/>
    </source>
</evidence>
<dbReference type="Pfam" id="PF08265">
    <property type="entry name" value="YL1_C"/>
    <property type="match status" value="1"/>
</dbReference>
<dbReference type="STRING" id="284811.Q753E9"/>
<dbReference type="AlphaFoldDB" id="Q753E9"/>
<organism evidence="7 8">
    <name type="scientific">Eremothecium gossypii (strain ATCC 10895 / CBS 109.51 / FGSC 9923 / NRRL Y-1056)</name>
    <name type="common">Yeast</name>
    <name type="synonym">Ashbya gossypii</name>
    <dbReference type="NCBI Taxonomy" id="284811"/>
    <lineage>
        <taxon>Eukaryota</taxon>
        <taxon>Fungi</taxon>
        <taxon>Dikarya</taxon>
        <taxon>Ascomycota</taxon>
        <taxon>Saccharomycotina</taxon>
        <taxon>Saccharomycetes</taxon>
        <taxon>Saccharomycetales</taxon>
        <taxon>Saccharomycetaceae</taxon>
        <taxon>Eremothecium</taxon>
    </lineage>
</organism>
<dbReference type="SMART" id="SM00993">
    <property type="entry name" value="YL1_C"/>
    <property type="match status" value="1"/>
</dbReference>
<comment type="subcellular location">
    <subcellularLocation>
        <location evidence="1">Nucleus</location>
    </subcellularLocation>
</comment>
<reference evidence="7 8" key="1">
    <citation type="journal article" date="2004" name="Science">
        <title>The Ashbya gossypii genome as a tool for mapping the ancient Saccharomyces cerevisiae genome.</title>
        <authorList>
            <person name="Dietrich F.S."/>
            <person name="Voegeli S."/>
            <person name="Brachat S."/>
            <person name="Lerch A."/>
            <person name="Gates K."/>
            <person name="Steiner S."/>
            <person name="Mohr C."/>
            <person name="Pohlmann R."/>
            <person name="Luedi P."/>
            <person name="Choi S."/>
            <person name="Wing R.A."/>
            <person name="Flavier A."/>
            <person name="Gaffney T.D."/>
            <person name="Philippsen P."/>
        </authorList>
    </citation>
    <scope>NUCLEOTIDE SEQUENCE [LARGE SCALE GENOMIC DNA]</scope>
    <source>
        <strain evidence="8">ATCC 10895 / CBS 109.51 / FGSC 9923 / NRRL Y-1056</strain>
    </source>
</reference>
<name>Q753E9_EREGS</name>
<gene>
    <name evidence="7" type="ORF">AGOS_AFR365C</name>
</gene>